<evidence type="ECO:0000256" key="6">
    <source>
        <dbReference type="ARBA" id="ARBA00038861"/>
    </source>
</evidence>
<evidence type="ECO:0000256" key="5">
    <source>
        <dbReference type="ARBA" id="ARBA00037569"/>
    </source>
</evidence>
<feature type="binding site" evidence="11">
    <location>
        <position position="59"/>
    </location>
    <ligand>
        <name>S-adenosyl-L-methionine</name>
        <dbReference type="ChEBI" id="CHEBI:59789"/>
    </ligand>
</feature>
<evidence type="ECO:0000313" key="14">
    <source>
        <dbReference type="EMBL" id="SFE90137.1"/>
    </source>
</evidence>
<comment type="function">
    <text evidence="5 11">Specifically methylates the uridine in position 2552 of 23S rRNA at the 2'-O position of the ribose in the fully assembled 50S ribosomal subunit.</text>
</comment>
<keyword evidence="15" id="KW-1185">Reference proteome</keyword>
<comment type="similarity">
    <text evidence="11">Belongs to the class I-like SAM-binding methyltransferase superfamily. RNA methyltransferase RlmE family.</text>
</comment>
<evidence type="ECO:0000256" key="8">
    <source>
        <dbReference type="ARBA" id="ARBA00041995"/>
    </source>
</evidence>
<comment type="catalytic activity">
    <reaction evidence="10 11">
        <text>uridine(2552) in 23S rRNA + S-adenosyl-L-methionine = 2'-O-methyluridine(2552) in 23S rRNA + S-adenosyl-L-homocysteine + H(+)</text>
        <dbReference type="Rhea" id="RHEA:42720"/>
        <dbReference type="Rhea" id="RHEA-COMP:10202"/>
        <dbReference type="Rhea" id="RHEA-COMP:10203"/>
        <dbReference type="ChEBI" id="CHEBI:15378"/>
        <dbReference type="ChEBI" id="CHEBI:57856"/>
        <dbReference type="ChEBI" id="CHEBI:59789"/>
        <dbReference type="ChEBI" id="CHEBI:65315"/>
        <dbReference type="ChEBI" id="CHEBI:74478"/>
        <dbReference type="EC" id="2.1.1.166"/>
    </reaction>
</comment>
<evidence type="ECO:0000256" key="4">
    <source>
        <dbReference type="ARBA" id="ARBA00022691"/>
    </source>
</evidence>
<proteinExistence type="inferred from homology"/>
<evidence type="ECO:0000259" key="13">
    <source>
        <dbReference type="Pfam" id="PF01728"/>
    </source>
</evidence>
<dbReference type="GO" id="GO:0005737">
    <property type="term" value="C:cytoplasm"/>
    <property type="evidence" value="ECO:0007669"/>
    <property type="project" value="UniProtKB-SubCell"/>
</dbReference>
<dbReference type="Proteomes" id="UP000199400">
    <property type="component" value="Unassembled WGS sequence"/>
</dbReference>
<keyword evidence="1 11" id="KW-0698">rRNA processing</keyword>
<dbReference type="InterPro" id="IPR002877">
    <property type="entry name" value="RNA_MeTrfase_FtsJ_dom"/>
</dbReference>
<dbReference type="STRING" id="54.SAMN02745121_05991"/>
<evidence type="ECO:0000256" key="9">
    <source>
        <dbReference type="ARBA" id="ARBA00042745"/>
    </source>
</evidence>
<evidence type="ECO:0000256" key="3">
    <source>
        <dbReference type="ARBA" id="ARBA00022679"/>
    </source>
</evidence>
<feature type="binding site" evidence="11">
    <location>
        <position position="95"/>
    </location>
    <ligand>
        <name>S-adenosyl-L-methionine</name>
        <dbReference type="ChEBI" id="CHEBI:59789"/>
    </ligand>
</feature>
<dbReference type="PANTHER" id="PTHR10920:SF18">
    <property type="entry name" value="RRNA METHYLTRANSFERASE 2, MITOCHONDRIAL"/>
    <property type="match status" value="1"/>
</dbReference>
<feature type="binding site" evidence="11">
    <location>
        <position position="114"/>
    </location>
    <ligand>
        <name>S-adenosyl-L-methionine</name>
        <dbReference type="ChEBI" id="CHEBI:59789"/>
    </ligand>
</feature>
<accession>A0A1I2EBU5</accession>
<dbReference type="PANTHER" id="PTHR10920">
    <property type="entry name" value="RIBOSOMAL RNA METHYLTRANSFERASE"/>
    <property type="match status" value="1"/>
</dbReference>
<feature type="binding site" evidence="11">
    <location>
        <position position="77"/>
    </location>
    <ligand>
        <name>S-adenosyl-L-methionine</name>
        <dbReference type="ChEBI" id="CHEBI:59789"/>
    </ligand>
</feature>
<keyword evidence="3 11" id="KW-0808">Transferase</keyword>
<dbReference type="GO" id="GO:0008650">
    <property type="term" value="F:rRNA (uridine-2'-O-)-methyltransferase activity"/>
    <property type="evidence" value="ECO:0007669"/>
    <property type="project" value="UniProtKB-UniRule"/>
</dbReference>
<evidence type="ECO:0000256" key="7">
    <source>
        <dbReference type="ARBA" id="ARBA00041129"/>
    </source>
</evidence>
<dbReference type="PIRSF" id="PIRSF005461">
    <property type="entry name" value="23S_rRNA_mtase"/>
    <property type="match status" value="1"/>
</dbReference>
<evidence type="ECO:0000256" key="2">
    <source>
        <dbReference type="ARBA" id="ARBA00022603"/>
    </source>
</evidence>
<dbReference type="InterPro" id="IPR050082">
    <property type="entry name" value="RNA_methyltr_RlmE"/>
</dbReference>
<dbReference type="OrthoDB" id="9790080at2"/>
<feature type="active site" description="Proton acceptor" evidence="11 12">
    <location>
        <position position="154"/>
    </location>
</feature>
<reference evidence="15" key="1">
    <citation type="submission" date="2016-10" db="EMBL/GenBank/DDBJ databases">
        <authorList>
            <person name="Varghese N."/>
            <person name="Submissions S."/>
        </authorList>
    </citation>
    <scope>NUCLEOTIDE SEQUENCE [LARGE SCALE GENOMIC DNA]</scope>
    <source>
        <strain evidence="15">ATCC 25963</strain>
    </source>
</reference>
<dbReference type="AlphaFoldDB" id="A0A1I2EBU5"/>
<feature type="binding site" evidence="11">
    <location>
        <position position="57"/>
    </location>
    <ligand>
        <name>S-adenosyl-L-methionine</name>
        <dbReference type="ChEBI" id="CHEBI:59789"/>
    </ligand>
</feature>
<dbReference type="InterPro" id="IPR029063">
    <property type="entry name" value="SAM-dependent_MTases_sf"/>
</dbReference>
<keyword evidence="4 11" id="KW-0949">S-adenosyl-L-methionine</keyword>
<gene>
    <name evidence="11" type="primary">rlmE</name>
    <name evidence="11" type="synonym">ftsJ</name>
    <name evidence="11" type="synonym">rrmJ</name>
    <name evidence="14" type="ORF">SAMN02745121_05991</name>
</gene>
<dbReference type="Pfam" id="PF01728">
    <property type="entry name" value="FtsJ"/>
    <property type="match status" value="1"/>
</dbReference>
<evidence type="ECO:0000256" key="1">
    <source>
        <dbReference type="ARBA" id="ARBA00022552"/>
    </source>
</evidence>
<comment type="subcellular location">
    <subcellularLocation>
        <location evidence="11">Cytoplasm</location>
    </subcellularLocation>
</comment>
<name>A0A1I2EBU5_9BACT</name>
<keyword evidence="2 11" id="KW-0489">Methyltransferase</keyword>
<evidence type="ECO:0000313" key="15">
    <source>
        <dbReference type="Proteomes" id="UP000199400"/>
    </source>
</evidence>
<evidence type="ECO:0000256" key="11">
    <source>
        <dbReference type="HAMAP-Rule" id="MF_01547"/>
    </source>
</evidence>
<dbReference type="EMBL" id="FOMX01000022">
    <property type="protein sequence ID" value="SFE90137.1"/>
    <property type="molecule type" value="Genomic_DNA"/>
</dbReference>
<feature type="domain" description="Ribosomal RNA methyltransferase FtsJ" evidence="13">
    <location>
        <begin position="25"/>
        <end position="196"/>
    </location>
</feature>
<evidence type="ECO:0000256" key="12">
    <source>
        <dbReference type="PIRSR" id="PIRSR005461-1"/>
    </source>
</evidence>
<dbReference type="Gene3D" id="3.40.50.150">
    <property type="entry name" value="Vaccinia Virus protein VP39"/>
    <property type="match status" value="1"/>
</dbReference>
<dbReference type="SUPFAM" id="SSF53335">
    <property type="entry name" value="S-adenosyl-L-methionine-dependent methyltransferases"/>
    <property type="match status" value="1"/>
</dbReference>
<dbReference type="RefSeq" id="WP_096332527.1">
    <property type="nucleotide sequence ID" value="NZ_FOMX01000022.1"/>
</dbReference>
<sequence>MTRHRLSDKAHRHDAAYQRAKQENYAARAVYKLEEIDKRFHILRQGARVLDLGCWPGSWIQYAGDRVTETGYVLGLDLKPVVLSFPAHVEHRVADVFEWTPGPDLPPFDVVLSDMAPHTTGDRHTDVVRSEGLAERALDIACMVLRPGGHCVAKVFQGGGFGELLKRFRASFQEARPYHAKNSRSTSTEQYLVGRGLKASATVRRP</sequence>
<evidence type="ECO:0000256" key="10">
    <source>
        <dbReference type="ARBA" id="ARBA00048970"/>
    </source>
</evidence>
<dbReference type="InterPro" id="IPR015507">
    <property type="entry name" value="rRNA-MeTfrase_E"/>
</dbReference>
<protein>
    <recommendedName>
        <fullName evidence="7 11">Ribosomal RNA large subunit methyltransferase E</fullName>
        <ecNumber evidence="6 11">2.1.1.166</ecNumber>
    </recommendedName>
    <alternativeName>
        <fullName evidence="9 11">23S rRNA Um2552 methyltransferase</fullName>
    </alternativeName>
    <alternativeName>
        <fullName evidence="8 11">rRNA (uridine-2'-O-)-methyltransferase</fullName>
    </alternativeName>
</protein>
<dbReference type="HAMAP" id="MF_01547">
    <property type="entry name" value="RNA_methyltr_E"/>
    <property type="match status" value="1"/>
</dbReference>
<keyword evidence="11" id="KW-0963">Cytoplasm</keyword>
<organism evidence="14 15">
    <name type="scientific">Nannocystis exedens</name>
    <dbReference type="NCBI Taxonomy" id="54"/>
    <lineage>
        <taxon>Bacteria</taxon>
        <taxon>Pseudomonadati</taxon>
        <taxon>Myxococcota</taxon>
        <taxon>Polyangia</taxon>
        <taxon>Nannocystales</taxon>
        <taxon>Nannocystaceae</taxon>
        <taxon>Nannocystis</taxon>
    </lineage>
</organism>
<dbReference type="EC" id="2.1.1.166" evidence="6 11"/>